<dbReference type="InterPro" id="IPR011020">
    <property type="entry name" value="HTTM-like"/>
</dbReference>
<evidence type="ECO:0000256" key="4">
    <source>
        <dbReference type="ARBA" id="ARBA00023136"/>
    </source>
</evidence>
<dbReference type="GO" id="GO:0019842">
    <property type="term" value="F:vitamin binding"/>
    <property type="evidence" value="ECO:0007669"/>
    <property type="project" value="TreeGrafter"/>
</dbReference>
<dbReference type="KEGG" id="oho:Oweho_1548"/>
<dbReference type="InterPro" id="IPR007782">
    <property type="entry name" value="VKG_COase"/>
</dbReference>
<dbReference type="Proteomes" id="UP000005631">
    <property type="component" value="Chromosome"/>
</dbReference>
<dbReference type="HOGENOM" id="CLU_020495_1_0_10"/>
<feature type="transmembrane region" description="Helical" evidence="7">
    <location>
        <begin position="158"/>
        <end position="175"/>
    </location>
</feature>
<name>G8QZB0_OWEHD</name>
<dbReference type="Pfam" id="PF05090">
    <property type="entry name" value="HTTM"/>
    <property type="match status" value="1"/>
</dbReference>
<dbReference type="InterPro" id="IPR053935">
    <property type="entry name" value="VKGC_lumenal_dom"/>
</dbReference>
<comment type="subcellular location">
    <subcellularLocation>
        <location evidence="1">Endomembrane system</location>
        <topology evidence="1">Multi-pass membrane protein</topology>
    </subcellularLocation>
</comment>
<evidence type="ECO:0000256" key="2">
    <source>
        <dbReference type="ARBA" id="ARBA00022692"/>
    </source>
</evidence>
<feature type="transmembrane region" description="Helical" evidence="7">
    <location>
        <begin position="212"/>
        <end position="233"/>
    </location>
</feature>
<dbReference type="Pfam" id="PF22777">
    <property type="entry name" value="VKGC_lumenal_dom"/>
    <property type="match status" value="1"/>
</dbReference>
<reference evidence="9 10" key="1">
    <citation type="journal article" date="2012" name="Stand. Genomic Sci.">
        <title>Genome sequence of the orange-pigmented seawater bacterium Owenweeksia hongkongensis type strain (UST20020801(T)).</title>
        <authorList>
            <person name="Riedel T."/>
            <person name="Held B."/>
            <person name="Nolan M."/>
            <person name="Lucas S."/>
            <person name="Lapidus A."/>
            <person name="Tice H."/>
            <person name="Del Rio T.G."/>
            <person name="Cheng J.F."/>
            <person name="Han C."/>
            <person name="Tapia R."/>
            <person name="Goodwin L.A."/>
            <person name="Pitluck S."/>
            <person name="Liolios K."/>
            <person name="Mavromatis K."/>
            <person name="Pagani I."/>
            <person name="Ivanova N."/>
            <person name="Mikhailova N."/>
            <person name="Pati A."/>
            <person name="Chen A."/>
            <person name="Palaniappan K."/>
            <person name="Rohde M."/>
            <person name="Tindall B.J."/>
            <person name="Detter J.C."/>
            <person name="Goker M."/>
            <person name="Woyke T."/>
            <person name="Bristow J."/>
            <person name="Eisen J.A."/>
            <person name="Markowitz V."/>
            <person name="Hugenholtz P."/>
            <person name="Klenk H.P."/>
            <person name="Kyrpides N.C."/>
        </authorList>
    </citation>
    <scope>NUCLEOTIDE SEQUENCE</scope>
    <source>
        <strain evidence="10">DSM 17368 / JCM 12287 / NRRL B-23963</strain>
    </source>
</reference>
<dbReference type="PANTHER" id="PTHR12639">
    <property type="entry name" value="VITAMIN K-DEPENDENT GAMMA-CARBOXYLASE"/>
    <property type="match status" value="1"/>
</dbReference>
<keyword evidence="5" id="KW-1015">Disulfide bond</keyword>
<feature type="transmembrane region" description="Helical" evidence="7">
    <location>
        <begin position="303"/>
        <end position="321"/>
    </location>
</feature>
<keyword evidence="4 7" id="KW-0472">Membrane</keyword>
<dbReference type="PATRIC" id="fig|926562.3.peg.1550"/>
<feature type="transmembrane region" description="Helical" evidence="7">
    <location>
        <begin position="26"/>
        <end position="45"/>
    </location>
</feature>
<dbReference type="RefSeq" id="WP_014201894.1">
    <property type="nucleotide sequence ID" value="NC_016599.1"/>
</dbReference>
<evidence type="ECO:0000313" key="9">
    <source>
        <dbReference type="EMBL" id="AEV32538.1"/>
    </source>
</evidence>
<feature type="domain" description="HTTM-like" evidence="8">
    <location>
        <begin position="17"/>
        <end position="277"/>
    </location>
</feature>
<keyword evidence="2 7" id="KW-0812">Transmembrane</keyword>
<keyword evidence="3 7" id="KW-1133">Transmembrane helix</keyword>
<keyword evidence="6" id="KW-0456">Lyase</keyword>
<organism evidence="9 10">
    <name type="scientific">Owenweeksia hongkongensis (strain DSM 17368 / CIP 108786 / JCM 12287 / NRRL B-23963 / UST20020801)</name>
    <dbReference type="NCBI Taxonomy" id="926562"/>
    <lineage>
        <taxon>Bacteria</taxon>
        <taxon>Pseudomonadati</taxon>
        <taxon>Bacteroidota</taxon>
        <taxon>Flavobacteriia</taxon>
        <taxon>Flavobacteriales</taxon>
        <taxon>Owenweeksiaceae</taxon>
        <taxon>Owenweeksia</taxon>
    </lineage>
</organism>
<dbReference type="InterPro" id="IPR053934">
    <property type="entry name" value="HTTM_dom"/>
</dbReference>
<dbReference type="GO" id="GO:0008488">
    <property type="term" value="F:gamma-glutamyl carboxylase activity"/>
    <property type="evidence" value="ECO:0007669"/>
    <property type="project" value="InterPro"/>
</dbReference>
<feature type="transmembrane region" description="Helical" evidence="7">
    <location>
        <begin position="75"/>
        <end position="98"/>
    </location>
</feature>
<keyword evidence="10" id="KW-1185">Reference proteome</keyword>
<evidence type="ECO:0000259" key="8">
    <source>
        <dbReference type="SMART" id="SM00752"/>
    </source>
</evidence>
<evidence type="ECO:0000256" key="1">
    <source>
        <dbReference type="ARBA" id="ARBA00004127"/>
    </source>
</evidence>
<sequence>MKTKNIVQGRFLTTNSRLQTSLAPLAVFRIIFGLLMLFATIRFWIKGWIYDLYIAPQFHFKYYGFEWVHALPGNWMYVIFAIMALAAIGIALGFYYRISATLFFLTFTYVELLDVANYLNHYYFVSLISLIMIFLPAHRLSSLDVRYGRAPLTKEGNWWYVNIIRLQLAIVYFYAGVAKLNPDWLLEALPLKMWLPAQADMPLIGFLFDYEWVAYAFSWFGAFYDLTVPFFLWNKKTRPYAFLVVVVFHLLTWILFPIGVFPWVMIFSTLIFFSDDFHKKILHLLKPVFKNHQISTSPLKLPALLQGGFIVFICFQLIWPWRFLAYPGHLFWTEQGYRLSWRVMLMEKAGYAIYHITDPTTGNTGEVHPGDYLTPNQEKQLATQPDLILQFAHFLEKEYQEKGIEDPIITAEVYVTLNGQGSRLFIDPNTDLTKVNDSFAAKEWILPYEGRD</sequence>
<protein>
    <submittedName>
        <fullName evidence="9">Vitamin K-dependent gamma-carboxylase</fullName>
    </submittedName>
</protein>
<evidence type="ECO:0000256" key="5">
    <source>
        <dbReference type="ARBA" id="ARBA00023157"/>
    </source>
</evidence>
<proteinExistence type="predicted"/>
<dbReference type="PANTHER" id="PTHR12639:SF7">
    <property type="entry name" value="HTTM DOMAIN-CONTAINING PROTEIN"/>
    <property type="match status" value="1"/>
</dbReference>
<dbReference type="OrthoDB" id="341137at2"/>
<dbReference type="eggNOG" id="COG3250">
    <property type="taxonomic scope" value="Bacteria"/>
</dbReference>
<evidence type="ECO:0000256" key="3">
    <source>
        <dbReference type="ARBA" id="ARBA00022989"/>
    </source>
</evidence>
<feature type="transmembrane region" description="Helical" evidence="7">
    <location>
        <begin position="240"/>
        <end position="273"/>
    </location>
</feature>
<accession>G8QZB0</accession>
<dbReference type="EMBL" id="CP003156">
    <property type="protein sequence ID" value="AEV32538.1"/>
    <property type="molecule type" value="Genomic_DNA"/>
</dbReference>
<evidence type="ECO:0000256" key="7">
    <source>
        <dbReference type="SAM" id="Phobius"/>
    </source>
</evidence>
<dbReference type="SMART" id="SM00752">
    <property type="entry name" value="HTTM"/>
    <property type="match status" value="1"/>
</dbReference>
<dbReference type="STRING" id="926562.Oweho_1548"/>
<evidence type="ECO:0000256" key="6">
    <source>
        <dbReference type="ARBA" id="ARBA00023239"/>
    </source>
</evidence>
<dbReference type="GO" id="GO:0012505">
    <property type="term" value="C:endomembrane system"/>
    <property type="evidence" value="ECO:0007669"/>
    <property type="project" value="UniProtKB-SubCell"/>
</dbReference>
<gene>
    <name evidence="9" type="ordered locus">Oweho_1548</name>
</gene>
<evidence type="ECO:0000313" key="10">
    <source>
        <dbReference type="Proteomes" id="UP000005631"/>
    </source>
</evidence>
<dbReference type="AlphaFoldDB" id="G8QZB0"/>
<feature type="transmembrane region" description="Helical" evidence="7">
    <location>
        <begin position="118"/>
        <end position="137"/>
    </location>
</feature>